<reference evidence="11" key="1">
    <citation type="submission" date="2021-01" db="EMBL/GenBank/DDBJ databases">
        <title>KCTC 19127 draft genome.</title>
        <authorList>
            <person name="An D."/>
        </authorList>
    </citation>
    <scope>NUCLEOTIDE SEQUENCE</scope>
    <source>
        <strain evidence="11">KCTC 19127</strain>
    </source>
</reference>
<feature type="transmembrane region" description="Helical" evidence="8">
    <location>
        <begin position="236"/>
        <end position="256"/>
    </location>
</feature>
<evidence type="ECO:0000256" key="6">
    <source>
        <dbReference type="ARBA" id="ARBA00023136"/>
    </source>
</evidence>
<evidence type="ECO:0000259" key="9">
    <source>
        <dbReference type="Pfam" id="PF01757"/>
    </source>
</evidence>
<comment type="subcellular location">
    <subcellularLocation>
        <location evidence="1">Cell membrane</location>
        <topology evidence="1">Multi-pass membrane protein</topology>
    </subcellularLocation>
</comment>
<evidence type="ECO:0000256" key="5">
    <source>
        <dbReference type="ARBA" id="ARBA00022989"/>
    </source>
</evidence>
<name>A0A938YI40_9ACTN</name>
<dbReference type="AlphaFoldDB" id="A0A938YI40"/>
<keyword evidence="6 8" id="KW-0472">Membrane</keyword>
<organism evidence="11 12">
    <name type="scientific">Nakamurella flavida</name>
    <dbReference type="NCBI Taxonomy" id="363630"/>
    <lineage>
        <taxon>Bacteria</taxon>
        <taxon>Bacillati</taxon>
        <taxon>Actinomycetota</taxon>
        <taxon>Actinomycetes</taxon>
        <taxon>Nakamurellales</taxon>
        <taxon>Nakamurellaceae</taxon>
        <taxon>Nakamurella</taxon>
    </lineage>
</organism>
<feature type="transmembrane region" description="Helical" evidence="8">
    <location>
        <begin position="364"/>
        <end position="384"/>
    </location>
</feature>
<keyword evidence="5 8" id="KW-1133">Transmembrane helix</keyword>
<evidence type="ECO:0000256" key="4">
    <source>
        <dbReference type="ARBA" id="ARBA00022692"/>
    </source>
</evidence>
<feature type="transmembrane region" description="Helical" evidence="8">
    <location>
        <begin position="262"/>
        <end position="283"/>
    </location>
</feature>
<feature type="domain" description="SGNH" evidence="10">
    <location>
        <begin position="458"/>
        <end position="678"/>
    </location>
</feature>
<accession>A0A938YI40</accession>
<dbReference type="PANTHER" id="PTHR23028">
    <property type="entry name" value="ACETYLTRANSFERASE"/>
    <property type="match status" value="1"/>
</dbReference>
<dbReference type="Gene3D" id="3.40.50.1110">
    <property type="entry name" value="SGNH hydrolase"/>
    <property type="match status" value="1"/>
</dbReference>
<evidence type="ECO:0000256" key="7">
    <source>
        <dbReference type="ARBA" id="ARBA00023315"/>
    </source>
</evidence>
<feature type="transmembrane region" description="Helical" evidence="8">
    <location>
        <begin position="36"/>
        <end position="56"/>
    </location>
</feature>
<feature type="transmembrane region" description="Helical" evidence="8">
    <location>
        <begin position="77"/>
        <end position="96"/>
    </location>
</feature>
<gene>
    <name evidence="11" type="ORF">JL107_03605</name>
</gene>
<feature type="transmembrane region" description="Helical" evidence="8">
    <location>
        <begin position="12"/>
        <end position="30"/>
    </location>
</feature>
<keyword evidence="12" id="KW-1185">Reference proteome</keyword>
<evidence type="ECO:0000256" key="2">
    <source>
        <dbReference type="ARBA" id="ARBA00022475"/>
    </source>
</evidence>
<keyword evidence="7 11" id="KW-0012">Acyltransferase</keyword>
<keyword evidence="2" id="KW-1003">Cell membrane</keyword>
<comment type="caution">
    <text evidence="11">The sequence shown here is derived from an EMBL/GenBank/DDBJ whole genome shotgun (WGS) entry which is preliminary data.</text>
</comment>
<dbReference type="InterPro" id="IPR036514">
    <property type="entry name" value="SGNH_hydro_sf"/>
</dbReference>
<dbReference type="InterPro" id="IPR002656">
    <property type="entry name" value="Acyl_transf_3_dom"/>
</dbReference>
<dbReference type="Proteomes" id="UP000663801">
    <property type="component" value="Unassembled WGS sequence"/>
</dbReference>
<dbReference type="GO" id="GO:0016747">
    <property type="term" value="F:acyltransferase activity, transferring groups other than amino-acyl groups"/>
    <property type="evidence" value="ECO:0007669"/>
    <property type="project" value="InterPro"/>
</dbReference>
<evidence type="ECO:0000313" key="12">
    <source>
        <dbReference type="Proteomes" id="UP000663801"/>
    </source>
</evidence>
<sequence>MPTTTRRFRADIEGLRAVAVLLVVLFHAGVTQLPGGFVGVDVFFVISGYLITGHLLDELTRHGRISFARFYARRARRLLPVACVVVMATVALYALTTSALQTRQISVDALWTLGFAMNLRLAITGVDYQADQDPSPFTHYWSLAVEEQFYLVVPLLLLGAYLLAARVVRTERGRRLAMVLALTAVAAVSFTWTLGQMRTAPAQSYFLLPTRAWELAVGGVVAAATPWLVRLRWLSTGALALLGLAAIGAAAVLYSASTGFPGAPALLPVLGAAAVIAGGLGAPHVVQRFFLGLRPMQTLGRLSYGWYLWHWGPLVLCATLLERDLTPGEGLTLAGLTLVLAALTSVLVETPFRTGVTFARSSGNGLLVGVFFLVISVTATLTVLRTSDAVTGDPGVRADQVAIADGAVDVSGFAVVGPVPGNLQPPLDRAGKDAPDLAAADGQSCHARIVSAELSEDGTGSCVAGGTEAGSRTVMLVGDSHAHQWLPALQELAAADDWRLINLTKGACPLYDVTLVNNQLGRDYTECYAWREKVWARIDAERPDLIVTSAAIFSEREGDFTERWSAGVHSTLTRLRATGADVVTIADTPFPRRNIPKCLAGHLDDAGSCAFSPTTGQSDPARRAATTADAVAAGVTVVDPTPWFCDAARCPAVIGNTLVYRDNSHISTVYSRQIAPLLGAQLPAP</sequence>
<dbReference type="GO" id="GO:0009103">
    <property type="term" value="P:lipopolysaccharide biosynthetic process"/>
    <property type="evidence" value="ECO:0007669"/>
    <property type="project" value="TreeGrafter"/>
</dbReference>
<feature type="domain" description="Acyltransferase 3" evidence="9">
    <location>
        <begin position="10"/>
        <end position="344"/>
    </location>
</feature>
<feature type="transmembrane region" description="Helical" evidence="8">
    <location>
        <begin position="212"/>
        <end position="229"/>
    </location>
</feature>
<evidence type="ECO:0000256" key="8">
    <source>
        <dbReference type="SAM" id="Phobius"/>
    </source>
</evidence>
<dbReference type="Pfam" id="PF01757">
    <property type="entry name" value="Acyl_transf_3"/>
    <property type="match status" value="1"/>
</dbReference>
<feature type="transmembrane region" description="Helical" evidence="8">
    <location>
        <begin position="149"/>
        <end position="168"/>
    </location>
</feature>
<evidence type="ECO:0000259" key="10">
    <source>
        <dbReference type="Pfam" id="PF19040"/>
    </source>
</evidence>
<proteinExistence type="predicted"/>
<dbReference type="EMBL" id="JAERWL010000005">
    <property type="protein sequence ID" value="MBM9475524.1"/>
    <property type="molecule type" value="Genomic_DNA"/>
</dbReference>
<dbReference type="GO" id="GO:0005886">
    <property type="term" value="C:plasma membrane"/>
    <property type="evidence" value="ECO:0007669"/>
    <property type="project" value="UniProtKB-SubCell"/>
</dbReference>
<dbReference type="PANTHER" id="PTHR23028:SF53">
    <property type="entry name" value="ACYL_TRANSF_3 DOMAIN-CONTAINING PROTEIN"/>
    <property type="match status" value="1"/>
</dbReference>
<protein>
    <submittedName>
        <fullName evidence="11">Acyltransferase</fullName>
    </submittedName>
</protein>
<keyword evidence="4 8" id="KW-0812">Transmembrane</keyword>
<evidence type="ECO:0000256" key="3">
    <source>
        <dbReference type="ARBA" id="ARBA00022679"/>
    </source>
</evidence>
<feature type="transmembrane region" description="Helical" evidence="8">
    <location>
        <begin position="175"/>
        <end position="192"/>
    </location>
</feature>
<dbReference type="InterPro" id="IPR043968">
    <property type="entry name" value="SGNH"/>
</dbReference>
<keyword evidence="3" id="KW-0808">Transferase</keyword>
<evidence type="ECO:0000313" key="11">
    <source>
        <dbReference type="EMBL" id="MBM9475524.1"/>
    </source>
</evidence>
<evidence type="ECO:0000256" key="1">
    <source>
        <dbReference type="ARBA" id="ARBA00004651"/>
    </source>
</evidence>
<dbReference type="Pfam" id="PF19040">
    <property type="entry name" value="SGNH"/>
    <property type="match status" value="1"/>
</dbReference>
<dbReference type="InterPro" id="IPR050879">
    <property type="entry name" value="Acyltransferase_3"/>
</dbReference>
<feature type="transmembrane region" description="Helical" evidence="8">
    <location>
        <begin position="333"/>
        <end position="352"/>
    </location>
</feature>
<feature type="transmembrane region" description="Helical" evidence="8">
    <location>
        <begin position="304"/>
        <end position="321"/>
    </location>
</feature>